<dbReference type="SUPFAM" id="SSF54427">
    <property type="entry name" value="NTF2-like"/>
    <property type="match status" value="1"/>
</dbReference>
<name>A0A1I3APX6_9GAMM</name>
<organism evidence="2 3">
    <name type="scientific">Modicisalibacter xianhensis</name>
    <dbReference type="NCBI Taxonomy" id="442341"/>
    <lineage>
        <taxon>Bacteria</taxon>
        <taxon>Pseudomonadati</taxon>
        <taxon>Pseudomonadota</taxon>
        <taxon>Gammaproteobacteria</taxon>
        <taxon>Oceanospirillales</taxon>
        <taxon>Halomonadaceae</taxon>
        <taxon>Modicisalibacter</taxon>
    </lineage>
</organism>
<evidence type="ECO:0000259" key="1">
    <source>
        <dbReference type="Pfam" id="PF12680"/>
    </source>
</evidence>
<sequence length="132" mass="14902">MNQAELNADAVRRGYQAFNADDLDTLTELFDKNVSWHTPGRGPFAGDRLGREAVFQLFGSYKSETGGTFKVTLKRVLTDAEGQVISVHHATAERKGKHLEVDGCIAFEFQDGKIVRGKEFIFDLYPLDEFWE</sequence>
<dbReference type="CDD" id="cd00531">
    <property type="entry name" value="NTF2_like"/>
    <property type="match status" value="1"/>
</dbReference>
<dbReference type="EMBL" id="FOPY01000005">
    <property type="protein sequence ID" value="SFH51779.1"/>
    <property type="molecule type" value="Genomic_DNA"/>
</dbReference>
<dbReference type="Gene3D" id="3.10.450.50">
    <property type="match status" value="1"/>
</dbReference>
<proteinExistence type="predicted"/>
<protein>
    <recommendedName>
        <fullName evidence="1">SnoaL-like domain-containing protein</fullName>
    </recommendedName>
</protein>
<dbReference type="RefSeq" id="WP_092845094.1">
    <property type="nucleotide sequence ID" value="NZ_FOPY01000005.1"/>
</dbReference>
<dbReference type="Pfam" id="PF12680">
    <property type="entry name" value="SnoaL_2"/>
    <property type="match status" value="1"/>
</dbReference>
<keyword evidence="3" id="KW-1185">Reference proteome</keyword>
<dbReference type="PANTHER" id="PTHR41252">
    <property type="entry name" value="BLR2505 PROTEIN"/>
    <property type="match status" value="1"/>
</dbReference>
<dbReference type="STRING" id="442341.SAMN04487959_10557"/>
<accession>A0A1I3APX6</accession>
<dbReference type="InterPro" id="IPR037401">
    <property type="entry name" value="SnoaL-like"/>
</dbReference>
<dbReference type="Proteomes" id="UP000199040">
    <property type="component" value="Unassembled WGS sequence"/>
</dbReference>
<reference evidence="2 3" key="1">
    <citation type="submission" date="2016-10" db="EMBL/GenBank/DDBJ databases">
        <authorList>
            <person name="de Groot N.N."/>
        </authorList>
    </citation>
    <scope>NUCLEOTIDE SEQUENCE [LARGE SCALE GENOMIC DNA]</scope>
    <source>
        <strain evidence="2 3">CGMCC 1.6848</strain>
    </source>
</reference>
<dbReference type="AlphaFoldDB" id="A0A1I3APX6"/>
<evidence type="ECO:0000313" key="3">
    <source>
        <dbReference type="Proteomes" id="UP000199040"/>
    </source>
</evidence>
<feature type="domain" description="SnoaL-like" evidence="1">
    <location>
        <begin position="11"/>
        <end position="116"/>
    </location>
</feature>
<gene>
    <name evidence="2" type="ORF">SAMN04487959_10557</name>
</gene>
<dbReference type="InterPro" id="IPR032710">
    <property type="entry name" value="NTF2-like_dom_sf"/>
</dbReference>
<evidence type="ECO:0000313" key="2">
    <source>
        <dbReference type="EMBL" id="SFH51779.1"/>
    </source>
</evidence>
<dbReference type="PANTHER" id="PTHR41252:SF1">
    <property type="entry name" value="BLR2505 PROTEIN"/>
    <property type="match status" value="1"/>
</dbReference>